<dbReference type="Proteomes" id="UP001190700">
    <property type="component" value="Unassembled WGS sequence"/>
</dbReference>
<name>A0AAE0H151_9CHLO</name>
<evidence type="ECO:0000313" key="2">
    <source>
        <dbReference type="EMBL" id="KAK3287895.1"/>
    </source>
</evidence>
<gene>
    <name evidence="2" type="ORF">CYMTET_4628</name>
</gene>
<reference evidence="2 3" key="1">
    <citation type="journal article" date="2015" name="Genome Biol. Evol.">
        <title>Comparative Genomics of a Bacterivorous Green Alga Reveals Evolutionary Causalities and Consequences of Phago-Mixotrophic Mode of Nutrition.</title>
        <authorList>
            <person name="Burns J.A."/>
            <person name="Paasch A."/>
            <person name="Narechania A."/>
            <person name="Kim E."/>
        </authorList>
    </citation>
    <scope>NUCLEOTIDE SEQUENCE [LARGE SCALE GENOMIC DNA]</scope>
    <source>
        <strain evidence="2 3">PLY_AMNH</strain>
    </source>
</reference>
<organism evidence="2 3">
    <name type="scientific">Cymbomonas tetramitiformis</name>
    <dbReference type="NCBI Taxonomy" id="36881"/>
    <lineage>
        <taxon>Eukaryota</taxon>
        <taxon>Viridiplantae</taxon>
        <taxon>Chlorophyta</taxon>
        <taxon>Pyramimonadophyceae</taxon>
        <taxon>Pyramimonadales</taxon>
        <taxon>Pyramimonadaceae</taxon>
        <taxon>Cymbomonas</taxon>
    </lineage>
</organism>
<comment type="caution">
    <text evidence="2">The sequence shown here is derived from an EMBL/GenBank/DDBJ whole genome shotgun (WGS) entry which is preliminary data.</text>
</comment>
<sequence>MIRFPEVQCVRHFDCISAFELRLSPQSSISQEIHAFHPPRSRSYDTLFSPRTHANDASPTLSRFSVENTLVATTSDNNARSSGRNNRRKPAVPGTINDDTAFDPAASSSACSSQQDAAYQTISGSTLHNFMHVQDQKCADSFMLGNTDRERSFPPAVGSVAEGTRYVDSQGNVGPCREPRRKSDRATHNYIWIEESPHIWIEERSPETPSRERLEQMRISLSQRSTYFDDHNRSSLLSPSQSSDGRGVTFTGTNLAETWVAVEKEVARRWTIWFAGSSDV</sequence>
<feature type="region of interest" description="Disordered" evidence="1">
    <location>
        <begin position="72"/>
        <end position="109"/>
    </location>
</feature>
<dbReference type="EMBL" id="LGRX02000657">
    <property type="protein sequence ID" value="KAK3287895.1"/>
    <property type="molecule type" value="Genomic_DNA"/>
</dbReference>
<protein>
    <submittedName>
        <fullName evidence="2">Uncharacterized protein</fullName>
    </submittedName>
</protein>
<proteinExistence type="predicted"/>
<evidence type="ECO:0000256" key="1">
    <source>
        <dbReference type="SAM" id="MobiDB-lite"/>
    </source>
</evidence>
<evidence type="ECO:0000313" key="3">
    <source>
        <dbReference type="Proteomes" id="UP001190700"/>
    </source>
</evidence>
<dbReference type="AlphaFoldDB" id="A0AAE0H151"/>
<accession>A0AAE0H151</accession>
<feature type="compositionally biased region" description="Low complexity" evidence="1">
    <location>
        <begin position="75"/>
        <end position="84"/>
    </location>
</feature>
<keyword evidence="3" id="KW-1185">Reference proteome</keyword>